<accession>A0ABX3XBN9</accession>
<protein>
    <recommendedName>
        <fullName evidence="1">Transposase IS66 central domain-containing protein</fullName>
    </recommendedName>
</protein>
<dbReference type="InterPro" id="IPR004291">
    <property type="entry name" value="Transposase_IS66_central"/>
</dbReference>
<dbReference type="Pfam" id="PF03050">
    <property type="entry name" value="DDE_Tnp_IS66"/>
    <property type="match status" value="1"/>
</dbReference>
<dbReference type="RefSeq" id="WP_143273731.1">
    <property type="nucleotide sequence ID" value="NZ_NAFJ01000001.1"/>
</dbReference>
<evidence type="ECO:0000313" key="2">
    <source>
        <dbReference type="EMBL" id="OSJ37149.1"/>
    </source>
</evidence>
<dbReference type="InterPro" id="IPR052344">
    <property type="entry name" value="Transposase-related"/>
</dbReference>
<feature type="domain" description="Transposase IS66 central" evidence="1">
    <location>
        <begin position="8"/>
        <end position="81"/>
    </location>
</feature>
<comment type="caution">
    <text evidence="2">The sequence shown here is derived from an EMBL/GenBank/DDBJ whole genome shotgun (WGS) entry which is preliminary data.</text>
</comment>
<proteinExistence type="predicted"/>
<dbReference type="PANTHER" id="PTHR33678">
    <property type="entry name" value="BLL1576 PROTEIN"/>
    <property type="match status" value="1"/>
</dbReference>
<evidence type="ECO:0000259" key="1">
    <source>
        <dbReference type="Pfam" id="PF03050"/>
    </source>
</evidence>
<feature type="non-terminal residue" evidence="2">
    <location>
        <position position="82"/>
    </location>
</feature>
<sequence>GRKGKPVSPIALEAVRRLDALFEIERAINGRSADERRAVRQERSKPLLDDMHDWLLRERESLSRSAEVLKPMNYMLKRWDDF</sequence>
<dbReference type="EMBL" id="NAFK01000005">
    <property type="protein sequence ID" value="OSJ37149.1"/>
    <property type="molecule type" value="Genomic_DNA"/>
</dbReference>
<name>A0ABX3XBN9_9BRAD</name>
<organism evidence="2 3">
    <name type="scientific">Bradyrhizobium canariense</name>
    <dbReference type="NCBI Taxonomy" id="255045"/>
    <lineage>
        <taxon>Bacteria</taxon>
        <taxon>Pseudomonadati</taxon>
        <taxon>Pseudomonadota</taxon>
        <taxon>Alphaproteobacteria</taxon>
        <taxon>Hyphomicrobiales</taxon>
        <taxon>Nitrobacteraceae</taxon>
        <taxon>Bradyrhizobium</taxon>
    </lineage>
</organism>
<reference evidence="2 3" key="1">
    <citation type="submission" date="2017-03" db="EMBL/GenBank/DDBJ databases">
        <title>Whole genome sequences of fourteen strains of Bradyrhizobium canariense and one strain of Bradyrhizobium japonicum isolated from Lupinus (Papilionoideae: Genisteae) species in Algeria.</title>
        <authorList>
            <person name="Crovadore J."/>
            <person name="Chekireb D."/>
            <person name="Brachmann A."/>
            <person name="Chablais R."/>
            <person name="Cochard B."/>
            <person name="Lefort F."/>
        </authorList>
    </citation>
    <scope>NUCLEOTIDE SEQUENCE [LARGE SCALE GENOMIC DNA]</scope>
    <source>
        <strain evidence="2 3">UBMAN05</strain>
    </source>
</reference>
<dbReference type="PANTHER" id="PTHR33678:SF1">
    <property type="entry name" value="BLL1576 PROTEIN"/>
    <property type="match status" value="1"/>
</dbReference>
<gene>
    <name evidence="2" type="ORF">BST63_00010</name>
</gene>
<feature type="non-terminal residue" evidence="2">
    <location>
        <position position="1"/>
    </location>
</feature>
<evidence type="ECO:0000313" key="3">
    <source>
        <dbReference type="Proteomes" id="UP000193884"/>
    </source>
</evidence>
<keyword evidence="3" id="KW-1185">Reference proteome</keyword>
<dbReference type="Proteomes" id="UP000193884">
    <property type="component" value="Unassembled WGS sequence"/>
</dbReference>